<dbReference type="EMBL" id="CP022129">
    <property type="protein sequence ID" value="ASF48083.1"/>
    <property type="molecule type" value="Genomic_DNA"/>
</dbReference>
<dbReference type="OrthoDB" id="5951715at2"/>
<dbReference type="AlphaFoldDB" id="A0A1Z4C3H3"/>
<sequence length="194" mass="21952">MGGLGSGRQYGGRCTDDCQTLDVRQWQRKGLLVAGTVFSTTWSNGAAIRAVVEADRVRLVYSVREYGGDWEPLDYAVILQTTACHYGGVRHWFTCPAVRCGKRVAVLYQGGKYFACRNCYRLAYRSQRDTQSDRLIHKADKLRDKLGWEPGILNGNGDKPKGMHWKTFRQLQAEHDRLADAGVAMAMRRFKCVL</sequence>
<dbReference type="RefSeq" id="WP_088620953.1">
    <property type="nucleotide sequence ID" value="NZ_CP022129.1"/>
</dbReference>
<name>A0A1Z4C3H3_9GAMM</name>
<evidence type="ECO:0000313" key="2">
    <source>
        <dbReference type="Proteomes" id="UP000197019"/>
    </source>
</evidence>
<keyword evidence="2" id="KW-1185">Reference proteome</keyword>
<gene>
    <name evidence="1" type="ORF">CEK71_19515</name>
</gene>
<accession>A0A1Z4C3H3</accession>
<dbReference type="Proteomes" id="UP000197019">
    <property type="component" value="Chromosome"/>
</dbReference>
<evidence type="ECO:0000313" key="1">
    <source>
        <dbReference type="EMBL" id="ASF48083.1"/>
    </source>
</evidence>
<dbReference type="KEGG" id="mpsy:CEK71_19515"/>
<organism evidence="1 2">
    <name type="scientific">Methylovulum psychrotolerans</name>
    <dbReference type="NCBI Taxonomy" id="1704499"/>
    <lineage>
        <taxon>Bacteria</taxon>
        <taxon>Pseudomonadati</taxon>
        <taxon>Pseudomonadota</taxon>
        <taxon>Gammaproteobacteria</taxon>
        <taxon>Methylococcales</taxon>
        <taxon>Methylococcaceae</taxon>
        <taxon>Methylovulum</taxon>
    </lineage>
</organism>
<proteinExistence type="predicted"/>
<reference evidence="1 2" key="1">
    <citation type="submission" date="2017-06" db="EMBL/GenBank/DDBJ databases">
        <title>Genome Sequencing of the methanotroph Methylovulum psychrotolerants str. HV10-M2 isolated from a high-altitude environment.</title>
        <authorList>
            <person name="Mateos-Rivera A."/>
        </authorList>
    </citation>
    <scope>NUCLEOTIDE SEQUENCE [LARGE SCALE GENOMIC DNA]</scope>
    <source>
        <strain evidence="1 2">HV10_M2</strain>
    </source>
</reference>
<protein>
    <submittedName>
        <fullName evidence="1">Uncharacterized protein</fullName>
    </submittedName>
</protein>